<keyword evidence="2" id="KW-1185">Reference proteome</keyword>
<dbReference type="AlphaFoldDB" id="A0AA38S1R3"/>
<sequence>MEVTTPGSRHAPPISSLLTVIITTSPTPSAPTTDLISSILESFRVHCPDLAQVSVIVTFDTYDHIGPKNRLKRGTVTEEGARIFDQYKANVKDLILTSYAPSPSPHDFITHTGQAEYGLAEQPVYTVPYTVTQTRDGKVTFIEPAQRLGFGLSVRTALRLAPTPYVWVHQHDWTLVSDIPLSALLAVMASSTSNPTTTLTPREDTASRPPVQYVCFPSVRMLRYHVSDHVTHFPALRALTKQLKRDFVVSSPASPSSGSSTTESVCLTPLFFWHDKPHLASREHYLDRIFPGRLAIGRGEFIEDRVGQRARDQMKQGVWARWGCWLFYPDEGRRLVVRHLNGRIWRGEEGDRRRKEMARSGEVTPEVFGAGEVTPGEREVVVGAGDNGVGGENGIMDGE</sequence>
<accession>A0AA38S1R3</accession>
<proteinExistence type="predicted"/>
<organism evidence="1 2">
    <name type="scientific">Coniochaeta hoffmannii</name>
    <dbReference type="NCBI Taxonomy" id="91930"/>
    <lineage>
        <taxon>Eukaryota</taxon>
        <taxon>Fungi</taxon>
        <taxon>Dikarya</taxon>
        <taxon>Ascomycota</taxon>
        <taxon>Pezizomycotina</taxon>
        <taxon>Sordariomycetes</taxon>
        <taxon>Sordariomycetidae</taxon>
        <taxon>Coniochaetales</taxon>
        <taxon>Coniochaetaceae</taxon>
        <taxon>Coniochaeta</taxon>
    </lineage>
</organism>
<protein>
    <submittedName>
        <fullName evidence="1">Alcohol dehydrogenase</fullName>
    </submittedName>
</protein>
<evidence type="ECO:0000313" key="1">
    <source>
        <dbReference type="EMBL" id="KAJ9164843.1"/>
    </source>
</evidence>
<dbReference type="SUPFAM" id="SSF53448">
    <property type="entry name" value="Nucleotide-diphospho-sugar transferases"/>
    <property type="match status" value="1"/>
</dbReference>
<comment type="caution">
    <text evidence="1">The sequence shown here is derived from an EMBL/GenBank/DDBJ whole genome shotgun (WGS) entry which is preliminary data.</text>
</comment>
<dbReference type="EMBL" id="JANBVN010000009">
    <property type="protein sequence ID" value="KAJ9164843.1"/>
    <property type="molecule type" value="Genomic_DNA"/>
</dbReference>
<gene>
    <name evidence="1" type="ORF">NKR19_g1036</name>
</gene>
<evidence type="ECO:0000313" key="2">
    <source>
        <dbReference type="Proteomes" id="UP001174691"/>
    </source>
</evidence>
<reference evidence="1" key="1">
    <citation type="submission" date="2022-07" db="EMBL/GenBank/DDBJ databases">
        <title>Fungi with potential for degradation of polypropylene.</title>
        <authorList>
            <person name="Gostincar C."/>
        </authorList>
    </citation>
    <scope>NUCLEOTIDE SEQUENCE</scope>
    <source>
        <strain evidence="1">EXF-13287</strain>
    </source>
</reference>
<dbReference type="Proteomes" id="UP001174691">
    <property type="component" value="Unassembled WGS sequence"/>
</dbReference>
<name>A0AA38S1R3_9PEZI</name>
<dbReference type="InterPro" id="IPR029044">
    <property type="entry name" value="Nucleotide-diphossugar_trans"/>
</dbReference>